<comment type="similarity">
    <text evidence="2 7">Belongs to the group II decarboxylase family.</text>
</comment>
<dbReference type="GO" id="GO:0019752">
    <property type="term" value="P:carboxylic acid metabolic process"/>
    <property type="evidence" value="ECO:0007669"/>
    <property type="project" value="InterPro"/>
</dbReference>
<proteinExistence type="inferred from homology"/>
<dbReference type="SUPFAM" id="SSF53383">
    <property type="entry name" value="PLP-dependent transferases"/>
    <property type="match status" value="1"/>
</dbReference>
<feature type="compositionally biased region" description="Low complexity" evidence="8">
    <location>
        <begin position="1"/>
        <end position="20"/>
    </location>
</feature>
<evidence type="ECO:0000256" key="5">
    <source>
        <dbReference type="ARBA" id="ARBA00023239"/>
    </source>
</evidence>
<evidence type="ECO:0000256" key="6">
    <source>
        <dbReference type="PIRSR" id="PIRSR602129-50"/>
    </source>
</evidence>
<accession>A0A1I7UDI2</accession>
<dbReference type="InterPro" id="IPR010977">
    <property type="entry name" value="Aromatic_deC"/>
</dbReference>
<keyword evidence="5 7" id="KW-0456">Lyase</keyword>
<dbReference type="InterPro" id="IPR021115">
    <property type="entry name" value="Pyridoxal-P_BS"/>
</dbReference>
<evidence type="ECO:0000256" key="7">
    <source>
        <dbReference type="RuleBase" id="RU000382"/>
    </source>
</evidence>
<feature type="modified residue" description="N6-(pyridoxal phosphate)lysine" evidence="6">
    <location>
        <position position="339"/>
    </location>
</feature>
<dbReference type="PANTHER" id="PTHR11999:SF70">
    <property type="entry name" value="MIP05841P"/>
    <property type="match status" value="1"/>
</dbReference>
<dbReference type="FunFam" id="3.90.1150.10:FF:000018">
    <property type="entry name" value="Histidine decarboxylase"/>
    <property type="match status" value="1"/>
</dbReference>
<dbReference type="PRINTS" id="PR00800">
    <property type="entry name" value="YHDCRBOXLASE"/>
</dbReference>
<dbReference type="AlphaFoldDB" id="A0A1I7UDI2"/>
<dbReference type="Pfam" id="PF00282">
    <property type="entry name" value="Pyridoxal_deC"/>
    <property type="match status" value="1"/>
</dbReference>
<dbReference type="GO" id="GO:0016831">
    <property type="term" value="F:carboxy-lyase activity"/>
    <property type="evidence" value="ECO:0007669"/>
    <property type="project" value="UniProtKB-KW"/>
</dbReference>
<dbReference type="FunFam" id="3.40.640.10:FF:000025">
    <property type="entry name" value="Histidine decarboxylase"/>
    <property type="match status" value="1"/>
</dbReference>
<dbReference type="InterPro" id="IPR015424">
    <property type="entry name" value="PyrdxlP-dep_Trfase"/>
</dbReference>
<evidence type="ECO:0000256" key="4">
    <source>
        <dbReference type="ARBA" id="ARBA00022898"/>
    </source>
</evidence>
<dbReference type="InterPro" id="IPR002129">
    <property type="entry name" value="PyrdxlP-dep_de-COase"/>
</dbReference>
<name>A0A1I7UDI2_9PELO</name>
<evidence type="ECO:0000313" key="9">
    <source>
        <dbReference type="Proteomes" id="UP000095282"/>
    </source>
</evidence>
<evidence type="ECO:0000256" key="2">
    <source>
        <dbReference type="ARBA" id="ARBA00009533"/>
    </source>
</evidence>
<dbReference type="STRING" id="1561998.A0A1I7UDI2"/>
<dbReference type="GO" id="GO:0006520">
    <property type="term" value="P:amino acid metabolic process"/>
    <property type="evidence" value="ECO:0007669"/>
    <property type="project" value="InterPro"/>
</dbReference>
<comment type="cofactor">
    <cofactor evidence="1 6 7">
        <name>pyridoxal 5'-phosphate</name>
        <dbReference type="ChEBI" id="CHEBI:597326"/>
    </cofactor>
</comment>
<dbReference type="FunFam" id="1.20.1340.10:FF:000001">
    <property type="entry name" value="Histidine decarboxylase"/>
    <property type="match status" value="1"/>
</dbReference>
<dbReference type="eggNOG" id="KOG0628">
    <property type="taxonomic scope" value="Eukaryota"/>
</dbReference>
<evidence type="ECO:0000256" key="3">
    <source>
        <dbReference type="ARBA" id="ARBA00022793"/>
    </source>
</evidence>
<dbReference type="PROSITE" id="PS00392">
    <property type="entry name" value="DDC_GAD_HDC_YDC"/>
    <property type="match status" value="1"/>
</dbReference>
<feature type="region of interest" description="Disordered" evidence="8">
    <location>
        <begin position="1"/>
        <end position="38"/>
    </location>
</feature>
<evidence type="ECO:0000313" key="10">
    <source>
        <dbReference type="WBParaSite" id="Csp11.Scaffold629.g8236.t1"/>
    </source>
</evidence>
<dbReference type="PANTHER" id="PTHR11999">
    <property type="entry name" value="GROUP II PYRIDOXAL-5-PHOSPHATE DECARBOXYLASE"/>
    <property type="match status" value="1"/>
</dbReference>
<dbReference type="GO" id="GO:0005737">
    <property type="term" value="C:cytoplasm"/>
    <property type="evidence" value="ECO:0007669"/>
    <property type="project" value="TreeGrafter"/>
</dbReference>
<dbReference type="Gene3D" id="3.90.1150.10">
    <property type="entry name" value="Aspartate Aminotransferase, domain 1"/>
    <property type="match status" value="1"/>
</dbReference>
<keyword evidence="9" id="KW-1185">Reference proteome</keyword>
<dbReference type="WBParaSite" id="Csp11.Scaffold629.g8236.t1">
    <property type="protein sequence ID" value="Csp11.Scaffold629.g8236.t1"/>
    <property type="gene ID" value="Csp11.Scaffold629.g8236"/>
</dbReference>
<dbReference type="InterPro" id="IPR015421">
    <property type="entry name" value="PyrdxlP-dep_Trfase_major"/>
</dbReference>
<keyword evidence="4 6" id="KW-0663">Pyridoxal phosphate</keyword>
<dbReference type="Gene3D" id="1.20.1340.10">
    <property type="entry name" value="dopa decarboxylase, N-terminal domain"/>
    <property type="match status" value="1"/>
</dbReference>
<keyword evidence="3" id="KW-0210">Decarboxylase</keyword>
<reference evidence="10" key="1">
    <citation type="submission" date="2016-11" db="UniProtKB">
        <authorList>
            <consortium name="WormBaseParasite"/>
        </authorList>
    </citation>
    <scope>IDENTIFICATION</scope>
</reference>
<dbReference type="InterPro" id="IPR015422">
    <property type="entry name" value="PyrdxlP-dep_Trfase_small"/>
</dbReference>
<dbReference type="GO" id="GO:0030170">
    <property type="term" value="F:pyridoxal phosphate binding"/>
    <property type="evidence" value="ECO:0007669"/>
    <property type="project" value="InterPro"/>
</dbReference>
<protein>
    <submittedName>
        <fullName evidence="10">Aromatic-L-amino-acid decarboxylase</fullName>
    </submittedName>
</protein>
<evidence type="ECO:0000256" key="1">
    <source>
        <dbReference type="ARBA" id="ARBA00001933"/>
    </source>
</evidence>
<dbReference type="Proteomes" id="UP000095282">
    <property type="component" value="Unplaced"/>
</dbReference>
<evidence type="ECO:0000256" key="8">
    <source>
        <dbReference type="SAM" id="MobiDB-lite"/>
    </source>
</evidence>
<sequence length="607" mass="68346">MSETTTSSSSSRASTTIPSTPNMETTPTVEDAPNGMSRDEFRQYGKETVDYIVDYLENIQKRRVVPAIEPGYLKDLIPSEAPNAPESFESVMEDFEKLIMPGITHWQHPRFHAYFPAGNSFPSIIADMLSDAIGCVGFSWAACPAMTELELIMLDWFGKMIGLPAEFLPLTENGKGGGVIQSSASECNFVTLLAARFEVMKELRQRFPFVEEGLLLSKLIAYCSKEAHSSVEKACMIGMVKLRILETDSKFRLRGETLRNAIQEDRNLGLIPFFVSTTLGTTSCCSFDVLSEIGPICKDNELWLHVDAAYSGSAFICPEFRPLMNGIEYAMSFNTNPNKWLLINFDCSTMWVRDRFKLTQALVVDPLYLQHSWMDKSIDYRHWGIPLSRRFRSLKLWFVIRMYGIDGLQKYIREHVRLAKKMEQLLRADPKFEIVNEVIMGLVCFRMKGDDELNQTLLTRLNASGRIHMVPASLGDRFVIRFCVCAENATDKDIEVAYEIISQATQHVLHDSVKAAIAEEDEEAVALEEMVADLNIQETTVDNKGITRQASADGPRHLERQLSKEEILAQKQHESLAKKRYSVPVPVVATGEPDAEPCCSPTILVSS</sequence>
<dbReference type="Gene3D" id="3.40.640.10">
    <property type="entry name" value="Type I PLP-dependent aspartate aminotransferase-like (Major domain)"/>
    <property type="match status" value="1"/>
</dbReference>
<dbReference type="CDD" id="cd06450">
    <property type="entry name" value="DOPA_deC_like"/>
    <property type="match status" value="1"/>
</dbReference>
<organism evidence="9 10">
    <name type="scientific">Caenorhabditis tropicalis</name>
    <dbReference type="NCBI Taxonomy" id="1561998"/>
    <lineage>
        <taxon>Eukaryota</taxon>
        <taxon>Metazoa</taxon>
        <taxon>Ecdysozoa</taxon>
        <taxon>Nematoda</taxon>
        <taxon>Chromadorea</taxon>
        <taxon>Rhabditida</taxon>
        <taxon>Rhabditina</taxon>
        <taxon>Rhabditomorpha</taxon>
        <taxon>Rhabditoidea</taxon>
        <taxon>Rhabditidae</taxon>
        <taxon>Peloderinae</taxon>
        <taxon>Caenorhabditis</taxon>
    </lineage>
</organism>